<reference evidence="2" key="1">
    <citation type="submission" date="2020-05" db="EMBL/GenBank/DDBJ databases">
        <title>WGS assembly of Panicum virgatum.</title>
        <authorList>
            <person name="Lovell J.T."/>
            <person name="Jenkins J."/>
            <person name="Shu S."/>
            <person name="Juenger T.E."/>
            <person name="Schmutz J."/>
        </authorList>
    </citation>
    <scope>NUCLEOTIDE SEQUENCE</scope>
    <source>
        <strain evidence="2">AP13</strain>
    </source>
</reference>
<organism evidence="2 3">
    <name type="scientific">Panicum virgatum</name>
    <name type="common">Blackwell switchgrass</name>
    <dbReference type="NCBI Taxonomy" id="38727"/>
    <lineage>
        <taxon>Eukaryota</taxon>
        <taxon>Viridiplantae</taxon>
        <taxon>Streptophyta</taxon>
        <taxon>Embryophyta</taxon>
        <taxon>Tracheophyta</taxon>
        <taxon>Spermatophyta</taxon>
        <taxon>Magnoliopsida</taxon>
        <taxon>Liliopsida</taxon>
        <taxon>Poales</taxon>
        <taxon>Poaceae</taxon>
        <taxon>PACMAD clade</taxon>
        <taxon>Panicoideae</taxon>
        <taxon>Panicodae</taxon>
        <taxon>Paniceae</taxon>
        <taxon>Panicinae</taxon>
        <taxon>Panicum</taxon>
        <taxon>Panicum sect. Hiantes</taxon>
    </lineage>
</organism>
<keyword evidence="1" id="KW-1133">Transmembrane helix</keyword>
<gene>
    <name evidence="2" type="ORF">PVAP13_1NG171919</name>
</gene>
<protein>
    <submittedName>
        <fullName evidence="2">Uncharacterized protein</fullName>
    </submittedName>
</protein>
<evidence type="ECO:0000256" key="1">
    <source>
        <dbReference type="SAM" id="Phobius"/>
    </source>
</evidence>
<accession>A0A8T0WZ94</accession>
<proteinExistence type="predicted"/>
<feature type="transmembrane region" description="Helical" evidence="1">
    <location>
        <begin position="12"/>
        <end position="32"/>
    </location>
</feature>
<dbReference type="AlphaFoldDB" id="A0A8T0WZ94"/>
<dbReference type="Proteomes" id="UP000823388">
    <property type="component" value="Chromosome 1N"/>
</dbReference>
<keyword evidence="1" id="KW-0472">Membrane</keyword>
<comment type="caution">
    <text evidence="2">The sequence shown here is derived from an EMBL/GenBank/DDBJ whole genome shotgun (WGS) entry which is preliminary data.</text>
</comment>
<keyword evidence="3" id="KW-1185">Reference proteome</keyword>
<keyword evidence="1" id="KW-0812">Transmembrane</keyword>
<evidence type="ECO:0000313" key="3">
    <source>
        <dbReference type="Proteomes" id="UP000823388"/>
    </source>
</evidence>
<sequence length="125" mass="13596">MLLRWSGCRSRLYHLVFLVSAEAIIFTAVVLVCQPQRSGLTNGVVVLHKWSCVVGTGAESALLLGVHNQPVDLPVAELCTGLQWDLFVLLPTDVGMKFQVDKYQKRLVGDELVTSPVDGGAGWCS</sequence>
<evidence type="ECO:0000313" key="2">
    <source>
        <dbReference type="EMBL" id="KAG2650434.1"/>
    </source>
</evidence>
<dbReference type="EMBL" id="CM029038">
    <property type="protein sequence ID" value="KAG2650434.1"/>
    <property type="molecule type" value="Genomic_DNA"/>
</dbReference>
<name>A0A8T0WZ94_PANVG</name>